<keyword evidence="15" id="KW-1185">Reference proteome</keyword>
<evidence type="ECO:0000256" key="4">
    <source>
        <dbReference type="ARBA" id="ARBA00022729"/>
    </source>
</evidence>
<feature type="disulfide bond" evidence="11">
    <location>
        <begin position="105"/>
        <end position="137"/>
    </location>
</feature>
<dbReference type="VEuPathDB" id="FungiDB:SPPG_01136"/>
<evidence type="ECO:0000256" key="5">
    <source>
        <dbReference type="ARBA" id="ARBA00022734"/>
    </source>
</evidence>
<keyword evidence="9" id="KW-0106">Calcium</keyword>
<dbReference type="Proteomes" id="UP000053201">
    <property type="component" value="Unassembled WGS sequence"/>
</dbReference>
<evidence type="ECO:0000256" key="11">
    <source>
        <dbReference type="PIRSR" id="PIRSR601580-3"/>
    </source>
</evidence>
<dbReference type="Gene3D" id="2.10.250.10">
    <property type="entry name" value="Calreticulin/calnexin, P domain"/>
    <property type="match status" value="1"/>
</dbReference>
<dbReference type="GO" id="GO:0006457">
    <property type="term" value="P:protein folding"/>
    <property type="evidence" value="ECO:0007669"/>
    <property type="project" value="InterPro"/>
</dbReference>
<keyword evidence="6" id="KW-0677">Repeat</keyword>
<dbReference type="STRING" id="645134.A0A0L0HQJ7"/>
<comment type="similarity">
    <text evidence="2 12">Belongs to the calreticulin family.</text>
</comment>
<feature type="region of interest" description="Disordered" evidence="13">
    <location>
        <begin position="207"/>
        <end position="258"/>
    </location>
</feature>
<feature type="compositionally biased region" description="Acidic residues" evidence="13">
    <location>
        <begin position="226"/>
        <end position="258"/>
    </location>
</feature>
<evidence type="ECO:0000313" key="14">
    <source>
        <dbReference type="EMBL" id="KND03666.1"/>
    </source>
</evidence>
<evidence type="ECO:0000256" key="10">
    <source>
        <dbReference type="ARBA" id="ARBA00023186"/>
    </source>
</evidence>
<reference evidence="14 15" key="1">
    <citation type="submission" date="2009-08" db="EMBL/GenBank/DDBJ databases">
        <title>The Genome Sequence of Spizellomyces punctatus strain DAOM BR117.</title>
        <authorList>
            <consortium name="The Broad Institute Genome Sequencing Platform"/>
            <person name="Russ C."/>
            <person name="Cuomo C."/>
            <person name="Shea T."/>
            <person name="Young S.K."/>
            <person name="Zeng Q."/>
            <person name="Koehrsen M."/>
            <person name="Haas B."/>
            <person name="Borodovsky M."/>
            <person name="Guigo R."/>
            <person name="Alvarado L."/>
            <person name="Berlin A."/>
            <person name="Bochicchio J."/>
            <person name="Borenstein D."/>
            <person name="Chapman S."/>
            <person name="Chen Z."/>
            <person name="Engels R."/>
            <person name="Freedman E."/>
            <person name="Gellesch M."/>
            <person name="Goldberg J."/>
            <person name="Griggs A."/>
            <person name="Gujja S."/>
            <person name="Heiman D."/>
            <person name="Hepburn T."/>
            <person name="Howarth C."/>
            <person name="Jen D."/>
            <person name="Larson L."/>
            <person name="Lewis B."/>
            <person name="Mehta T."/>
            <person name="Park D."/>
            <person name="Pearson M."/>
            <person name="Roberts A."/>
            <person name="Saif S."/>
            <person name="Shenoy N."/>
            <person name="Sisk P."/>
            <person name="Stolte C."/>
            <person name="Sykes S."/>
            <person name="Thomson T."/>
            <person name="Walk T."/>
            <person name="White J."/>
            <person name="Yandava C."/>
            <person name="Burger G."/>
            <person name="Gray M.W."/>
            <person name="Holland P.W.H."/>
            <person name="King N."/>
            <person name="Lang F.B.F."/>
            <person name="Roger A.J."/>
            <person name="Ruiz-Trillo I."/>
            <person name="Lander E."/>
            <person name="Nusbaum C."/>
        </authorList>
    </citation>
    <scope>NUCLEOTIDE SEQUENCE [LARGE SCALE GENOMIC DNA]</scope>
    <source>
        <strain evidence="14 15">DAOM BR117</strain>
    </source>
</reference>
<name>A0A0L0HQJ7_SPIPD</name>
<dbReference type="GO" id="GO:0005789">
    <property type="term" value="C:endoplasmic reticulum membrane"/>
    <property type="evidence" value="ECO:0007669"/>
    <property type="project" value="TreeGrafter"/>
</dbReference>
<dbReference type="eggNOG" id="KOG0674">
    <property type="taxonomic scope" value="Eukaryota"/>
</dbReference>
<feature type="chain" id="PRO_5005394140" description="Calreticulin" evidence="12">
    <location>
        <begin position="20"/>
        <end position="350"/>
    </location>
</feature>
<gene>
    <name evidence="14" type="ORF">SPPG_01136</name>
</gene>
<evidence type="ECO:0000313" key="15">
    <source>
        <dbReference type="Proteomes" id="UP000053201"/>
    </source>
</evidence>
<dbReference type="OMA" id="KRDEICA"/>
<dbReference type="InterPro" id="IPR018124">
    <property type="entry name" value="Calret/calnex_CS"/>
</dbReference>
<keyword evidence="5" id="KW-0430">Lectin</keyword>
<dbReference type="InterPro" id="IPR001580">
    <property type="entry name" value="Calret/calnex"/>
</dbReference>
<dbReference type="PRINTS" id="PR00626">
    <property type="entry name" value="CALRETICULIN"/>
</dbReference>
<dbReference type="FunFam" id="2.10.250.10:FF:000002">
    <property type="entry name" value="Calreticulin"/>
    <property type="match status" value="1"/>
</dbReference>
<evidence type="ECO:0008006" key="16">
    <source>
        <dbReference type="Google" id="ProtNLM"/>
    </source>
</evidence>
<dbReference type="SUPFAM" id="SSF49899">
    <property type="entry name" value="Concanavalin A-like lectins/glucanases"/>
    <property type="match status" value="1"/>
</dbReference>
<sequence length="350" mass="40542">MKCLLALASLFVVPVLVRGEIYFKESFDDDSWKKRWVQSTHDSSYGAFNVSTGAFYADAVANRALQTTQDARYYAITAPFDKEFDNKNKTLVIQYTVKFENGANCAGGYLKILPPGINVLGFNGETNYNIMFGPDICGGNTRKVHLIFNYKGENHLVNVDMYPATDQLTHLYTLILHPNQTYQVLVDNEEEHSGSLLEDFNFLPPKRIKDPNVSRPENWDDRETIPDPDDFMPSDWEDEPEEIPDPNDPPPDDWDEEENGEWYQPMVPNPAWKGEWKPRQLPNPAYNGTWVHPEIDNPAYFFDSEIYAYKSAYIAFELWAGYCWFTIRRHYHHGFSGRGEKVCQRNIYEE</sequence>
<dbReference type="Gene3D" id="2.60.120.200">
    <property type="match status" value="1"/>
</dbReference>
<dbReference type="Pfam" id="PF00262">
    <property type="entry name" value="Calreticulin"/>
    <property type="match status" value="2"/>
</dbReference>
<evidence type="ECO:0000256" key="1">
    <source>
        <dbReference type="ARBA" id="ARBA00004319"/>
    </source>
</evidence>
<dbReference type="GO" id="GO:0005509">
    <property type="term" value="F:calcium ion binding"/>
    <property type="evidence" value="ECO:0007669"/>
    <property type="project" value="InterPro"/>
</dbReference>
<dbReference type="PANTHER" id="PTHR11073">
    <property type="entry name" value="CALRETICULIN AND CALNEXIN"/>
    <property type="match status" value="1"/>
</dbReference>
<keyword evidence="4 12" id="KW-0732">Signal</keyword>
<protein>
    <recommendedName>
        <fullName evidence="16">Calreticulin</fullName>
    </recommendedName>
</protein>
<dbReference type="PANTHER" id="PTHR11073:SF2">
    <property type="entry name" value="CALRETICULIN"/>
    <property type="match status" value="1"/>
</dbReference>
<evidence type="ECO:0000256" key="6">
    <source>
        <dbReference type="ARBA" id="ARBA00022737"/>
    </source>
</evidence>
<dbReference type="GO" id="GO:0030246">
    <property type="term" value="F:carbohydrate binding"/>
    <property type="evidence" value="ECO:0007669"/>
    <property type="project" value="UniProtKB-KW"/>
</dbReference>
<evidence type="ECO:0000256" key="8">
    <source>
        <dbReference type="ARBA" id="ARBA00022833"/>
    </source>
</evidence>
<dbReference type="FunFam" id="2.60.120.200:FF:000018">
    <property type="entry name" value="Calreticulin 1b"/>
    <property type="match status" value="1"/>
</dbReference>
<dbReference type="AlphaFoldDB" id="A0A0L0HQJ7"/>
<organism evidence="14 15">
    <name type="scientific">Spizellomyces punctatus (strain DAOM BR117)</name>
    <dbReference type="NCBI Taxonomy" id="645134"/>
    <lineage>
        <taxon>Eukaryota</taxon>
        <taxon>Fungi</taxon>
        <taxon>Fungi incertae sedis</taxon>
        <taxon>Chytridiomycota</taxon>
        <taxon>Chytridiomycota incertae sedis</taxon>
        <taxon>Chytridiomycetes</taxon>
        <taxon>Spizellomycetales</taxon>
        <taxon>Spizellomycetaceae</taxon>
        <taxon>Spizellomyces</taxon>
    </lineage>
</organism>
<evidence type="ECO:0000256" key="3">
    <source>
        <dbReference type="ARBA" id="ARBA00022723"/>
    </source>
</evidence>
<keyword evidence="7 12" id="KW-0256">Endoplasmic reticulum</keyword>
<comment type="subcellular location">
    <subcellularLocation>
        <location evidence="1">Endoplasmic reticulum lumen</location>
    </subcellularLocation>
</comment>
<evidence type="ECO:0000256" key="7">
    <source>
        <dbReference type="ARBA" id="ARBA00022824"/>
    </source>
</evidence>
<dbReference type="OrthoDB" id="1938156at2759"/>
<feature type="signal peptide" evidence="12">
    <location>
        <begin position="1"/>
        <end position="19"/>
    </location>
</feature>
<dbReference type="InterPro" id="IPR009033">
    <property type="entry name" value="Calreticulin/calnexin_P_dom_sf"/>
</dbReference>
<dbReference type="PROSITE" id="PS00804">
    <property type="entry name" value="CALRETICULIN_2"/>
    <property type="match status" value="1"/>
</dbReference>
<dbReference type="EMBL" id="KQ257451">
    <property type="protein sequence ID" value="KND03666.1"/>
    <property type="molecule type" value="Genomic_DNA"/>
</dbReference>
<proteinExistence type="inferred from homology"/>
<dbReference type="RefSeq" id="XP_016611705.1">
    <property type="nucleotide sequence ID" value="XM_016749457.1"/>
</dbReference>
<evidence type="ECO:0000256" key="12">
    <source>
        <dbReference type="RuleBase" id="RU362126"/>
    </source>
</evidence>
<dbReference type="GO" id="GO:0051082">
    <property type="term" value="F:unfolded protein binding"/>
    <property type="evidence" value="ECO:0007669"/>
    <property type="project" value="InterPro"/>
</dbReference>
<dbReference type="GeneID" id="27684822"/>
<feature type="compositionally biased region" description="Basic and acidic residues" evidence="13">
    <location>
        <begin position="207"/>
        <end position="225"/>
    </location>
</feature>
<evidence type="ECO:0000256" key="9">
    <source>
        <dbReference type="ARBA" id="ARBA00022837"/>
    </source>
</evidence>
<accession>A0A0L0HQJ7</accession>
<keyword evidence="10 12" id="KW-0143">Chaperone</keyword>
<dbReference type="InParanoid" id="A0A0L0HQJ7"/>
<evidence type="ECO:0000256" key="13">
    <source>
        <dbReference type="SAM" id="MobiDB-lite"/>
    </source>
</evidence>
<keyword evidence="8" id="KW-0862">Zinc</keyword>
<dbReference type="SUPFAM" id="SSF63887">
    <property type="entry name" value="P-domain of calnexin/calreticulin"/>
    <property type="match status" value="1"/>
</dbReference>
<dbReference type="InterPro" id="IPR013320">
    <property type="entry name" value="ConA-like_dom_sf"/>
</dbReference>
<evidence type="ECO:0000256" key="2">
    <source>
        <dbReference type="ARBA" id="ARBA00010983"/>
    </source>
</evidence>
<keyword evidence="11" id="KW-1015">Disulfide bond</keyword>
<dbReference type="GO" id="GO:0005788">
    <property type="term" value="C:endoplasmic reticulum lumen"/>
    <property type="evidence" value="ECO:0007669"/>
    <property type="project" value="UniProtKB-SubCell"/>
</dbReference>
<dbReference type="GO" id="GO:0036503">
    <property type="term" value="P:ERAD pathway"/>
    <property type="evidence" value="ECO:0007669"/>
    <property type="project" value="TreeGrafter"/>
</dbReference>
<keyword evidence="3" id="KW-0479">Metal-binding</keyword>